<keyword evidence="2" id="KW-1185">Reference proteome</keyword>
<accession>A0ACC1HDQ3</accession>
<protein>
    <submittedName>
        <fullName evidence="1">Uncharacterized protein</fullName>
    </submittedName>
</protein>
<evidence type="ECO:0000313" key="2">
    <source>
        <dbReference type="Proteomes" id="UP001145114"/>
    </source>
</evidence>
<comment type="caution">
    <text evidence="1">The sequence shown here is derived from an EMBL/GenBank/DDBJ whole genome shotgun (WGS) entry which is preliminary data.</text>
</comment>
<sequence length="109" mass="12603">MQLERHINKLPEIYARINKLEEFVTVVETNIDQLSRSIRDAQDTFDLTLPNRLEQLVLLTTKSSRPMFRIWTDPDYEPPEVFNAEDYLPNISIPLIDDEGSAESRPAAS</sequence>
<proteinExistence type="predicted"/>
<dbReference type="Proteomes" id="UP001145114">
    <property type="component" value="Unassembled WGS sequence"/>
</dbReference>
<dbReference type="EMBL" id="JAMZIH010005825">
    <property type="protein sequence ID" value="KAJ1674602.1"/>
    <property type="molecule type" value="Genomic_DNA"/>
</dbReference>
<reference evidence="1" key="1">
    <citation type="submission" date="2022-06" db="EMBL/GenBank/DDBJ databases">
        <title>Phylogenomic reconstructions and comparative analyses of Kickxellomycotina fungi.</title>
        <authorList>
            <person name="Reynolds N.K."/>
            <person name="Stajich J.E."/>
            <person name="Barry K."/>
            <person name="Grigoriev I.V."/>
            <person name="Crous P."/>
            <person name="Smith M.E."/>
        </authorList>
    </citation>
    <scope>NUCLEOTIDE SEQUENCE</scope>
    <source>
        <strain evidence="1">RSA 2271</strain>
    </source>
</reference>
<name>A0ACC1HDQ3_9FUNG</name>
<organism evidence="1 2">
    <name type="scientific">Spiromyces aspiralis</name>
    <dbReference type="NCBI Taxonomy" id="68401"/>
    <lineage>
        <taxon>Eukaryota</taxon>
        <taxon>Fungi</taxon>
        <taxon>Fungi incertae sedis</taxon>
        <taxon>Zoopagomycota</taxon>
        <taxon>Kickxellomycotina</taxon>
        <taxon>Kickxellomycetes</taxon>
        <taxon>Kickxellales</taxon>
        <taxon>Kickxellaceae</taxon>
        <taxon>Spiromyces</taxon>
    </lineage>
</organism>
<gene>
    <name evidence="1" type="ORF">EV182_002938</name>
</gene>
<evidence type="ECO:0000313" key="1">
    <source>
        <dbReference type="EMBL" id="KAJ1674602.1"/>
    </source>
</evidence>